<dbReference type="EMBL" id="JBBJCI010000417">
    <property type="protein sequence ID" value="KAK7231276.1"/>
    <property type="molecule type" value="Genomic_DNA"/>
</dbReference>
<evidence type="ECO:0000313" key="2">
    <source>
        <dbReference type="EMBL" id="KAK7231276.1"/>
    </source>
</evidence>
<organism evidence="2 3">
    <name type="scientific">Aureococcus anophagefferens</name>
    <name type="common">Harmful bloom alga</name>
    <dbReference type="NCBI Taxonomy" id="44056"/>
    <lineage>
        <taxon>Eukaryota</taxon>
        <taxon>Sar</taxon>
        <taxon>Stramenopiles</taxon>
        <taxon>Ochrophyta</taxon>
        <taxon>Pelagophyceae</taxon>
        <taxon>Pelagomonadales</taxon>
        <taxon>Pelagomonadaceae</taxon>
        <taxon>Aureococcus</taxon>
    </lineage>
</organism>
<keyword evidence="3" id="KW-1185">Reference proteome</keyword>
<feature type="region of interest" description="Disordered" evidence="1">
    <location>
        <begin position="104"/>
        <end position="150"/>
    </location>
</feature>
<feature type="compositionally biased region" description="Basic residues" evidence="1">
    <location>
        <begin position="250"/>
        <end position="273"/>
    </location>
</feature>
<protein>
    <submittedName>
        <fullName evidence="2">Uncharacterized protein</fullName>
    </submittedName>
</protein>
<gene>
    <name evidence="2" type="ORF">SO694_00073044</name>
</gene>
<feature type="region of interest" description="Disordered" evidence="1">
    <location>
        <begin position="1"/>
        <end position="25"/>
    </location>
</feature>
<feature type="compositionally biased region" description="Gly residues" evidence="1">
    <location>
        <begin position="129"/>
        <end position="141"/>
    </location>
</feature>
<feature type="compositionally biased region" description="Acidic residues" evidence="1">
    <location>
        <begin position="283"/>
        <end position="294"/>
    </location>
</feature>
<name>A0ABR1FI90_AURAN</name>
<feature type="compositionally biased region" description="Basic and acidic residues" evidence="1">
    <location>
        <begin position="205"/>
        <end position="219"/>
    </location>
</feature>
<sequence>MDPAPSTSTPRVPATPVAPNAIPGANMNDLRSLLAAAGYENAADKPTEAAQQDANHYLRLLQTRQAQRAAGEARDVVERAARWRGPFGDAEAAVLAAARALGRPPVRPAAERRRRWAPLAATPRRGGDLGDAGAPGGGDGGDALDDDGGADARAGCVLAYVGDAALPPGEAPRAPQAPAPTGASLTLSTVDVDAPPPGEGPLDADEPKRKAPAHADRPPAKKAKKQPPPPPAHDDTAEPPPAKAPAAAKKAPKGKQASKKAAPKMAAKAKGKVLAKELPPAHDDDDDDDDDDGEPPTVTRGGRVSRPRGR</sequence>
<feature type="region of interest" description="Disordered" evidence="1">
    <location>
        <begin position="165"/>
        <end position="310"/>
    </location>
</feature>
<evidence type="ECO:0000256" key="1">
    <source>
        <dbReference type="SAM" id="MobiDB-lite"/>
    </source>
</evidence>
<reference evidence="2 3" key="1">
    <citation type="submission" date="2024-03" db="EMBL/GenBank/DDBJ databases">
        <title>Aureococcus anophagefferens CCMP1851 and Kratosvirus quantuckense: Draft genome of a second virus-susceptible host strain in the model system.</title>
        <authorList>
            <person name="Chase E."/>
            <person name="Truchon A.R."/>
            <person name="Schepens W."/>
            <person name="Wilhelm S.W."/>
        </authorList>
    </citation>
    <scope>NUCLEOTIDE SEQUENCE [LARGE SCALE GENOMIC DNA]</scope>
    <source>
        <strain evidence="2 3">CCMP1851</strain>
    </source>
</reference>
<accession>A0ABR1FI90</accession>
<comment type="caution">
    <text evidence="2">The sequence shown here is derived from an EMBL/GenBank/DDBJ whole genome shotgun (WGS) entry which is preliminary data.</text>
</comment>
<feature type="compositionally biased region" description="Polar residues" evidence="1">
    <location>
        <begin position="1"/>
        <end position="10"/>
    </location>
</feature>
<proteinExistence type="predicted"/>
<dbReference type="Proteomes" id="UP001363151">
    <property type="component" value="Unassembled WGS sequence"/>
</dbReference>
<evidence type="ECO:0000313" key="3">
    <source>
        <dbReference type="Proteomes" id="UP001363151"/>
    </source>
</evidence>